<dbReference type="EMBL" id="JABFTP020000185">
    <property type="protein sequence ID" value="KAL3287246.1"/>
    <property type="molecule type" value="Genomic_DNA"/>
</dbReference>
<keyword evidence="2" id="KW-1185">Reference proteome</keyword>
<accession>A0ABD2P943</accession>
<sequence>MKNDVTKSQKIKLWKINSKELNVNEIRKKQWCEANEKMTSVEMFRIELKALCAKNKKDYGELLDDQMKLKTDEVTKMLREIGKLKVSKILICRGSSD</sequence>
<reference evidence="1 2" key="1">
    <citation type="journal article" date="2021" name="BMC Biol.">
        <title>Horizontally acquired antibacterial genes associated with adaptive radiation of ladybird beetles.</title>
        <authorList>
            <person name="Li H.S."/>
            <person name="Tang X.F."/>
            <person name="Huang Y.H."/>
            <person name="Xu Z.Y."/>
            <person name="Chen M.L."/>
            <person name="Du X.Y."/>
            <person name="Qiu B.Y."/>
            <person name="Chen P.T."/>
            <person name="Zhang W."/>
            <person name="Slipinski A."/>
            <person name="Escalona H.E."/>
            <person name="Waterhouse R.M."/>
            <person name="Zwick A."/>
            <person name="Pang H."/>
        </authorList>
    </citation>
    <scope>NUCLEOTIDE SEQUENCE [LARGE SCALE GENOMIC DNA]</scope>
    <source>
        <strain evidence="1">SYSU2018</strain>
    </source>
</reference>
<name>A0ABD2P943_9CUCU</name>
<dbReference type="AlphaFoldDB" id="A0ABD2P943"/>
<gene>
    <name evidence="1" type="ORF">HHI36_001722</name>
</gene>
<protein>
    <submittedName>
        <fullName evidence="1">Uncharacterized protein</fullName>
    </submittedName>
</protein>
<evidence type="ECO:0000313" key="2">
    <source>
        <dbReference type="Proteomes" id="UP001516400"/>
    </source>
</evidence>
<proteinExistence type="predicted"/>
<dbReference type="Proteomes" id="UP001516400">
    <property type="component" value="Unassembled WGS sequence"/>
</dbReference>
<comment type="caution">
    <text evidence="1">The sequence shown here is derived from an EMBL/GenBank/DDBJ whole genome shotgun (WGS) entry which is preliminary data.</text>
</comment>
<evidence type="ECO:0000313" key="1">
    <source>
        <dbReference type="EMBL" id="KAL3287246.1"/>
    </source>
</evidence>
<organism evidence="1 2">
    <name type="scientific">Cryptolaemus montrouzieri</name>
    <dbReference type="NCBI Taxonomy" id="559131"/>
    <lineage>
        <taxon>Eukaryota</taxon>
        <taxon>Metazoa</taxon>
        <taxon>Ecdysozoa</taxon>
        <taxon>Arthropoda</taxon>
        <taxon>Hexapoda</taxon>
        <taxon>Insecta</taxon>
        <taxon>Pterygota</taxon>
        <taxon>Neoptera</taxon>
        <taxon>Endopterygota</taxon>
        <taxon>Coleoptera</taxon>
        <taxon>Polyphaga</taxon>
        <taxon>Cucujiformia</taxon>
        <taxon>Coccinelloidea</taxon>
        <taxon>Coccinellidae</taxon>
        <taxon>Scymninae</taxon>
        <taxon>Scymnini</taxon>
        <taxon>Cryptolaemus</taxon>
    </lineage>
</organism>